<protein>
    <submittedName>
        <fullName evidence="4">4-oxalocrotonate tautomerase</fullName>
    </submittedName>
</protein>
<dbReference type="PANTHER" id="PTHR35530:SF1">
    <property type="entry name" value="2-HYDROXYMUCONATE TAUTOMERASE"/>
    <property type="match status" value="1"/>
</dbReference>
<dbReference type="STRING" id="490188.SAMN04488068_3212"/>
<proteinExistence type="inferred from homology"/>
<reference evidence="4 5" key="1">
    <citation type="submission" date="2016-11" db="EMBL/GenBank/DDBJ databases">
        <authorList>
            <person name="Jaros S."/>
            <person name="Januszkiewicz K."/>
            <person name="Wedrychowicz H."/>
        </authorList>
    </citation>
    <scope>NUCLEOTIDE SEQUENCE [LARGE SCALE GENOMIC DNA]</scope>
    <source>
        <strain evidence="4 5">CGMCC 1.7049</strain>
    </source>
</reference>
<dbReference type="SUPFAM" id="SSF55331">
    <property type="entry name" value="Tautomerase/MIF"/>
    <property type="match status" value="1"/>
</dbReference>
<accession>A0A1M5RUD4</accession>
<evidence type="ECO:0000313" key="4">
    <source>
        <dbReference type="EMBL" id="SHH29915.1"/>
    </source>
</evidence>
<name>A0A1M5RUD4_9GAMM</name>
<dbReference type="Proteomes" id="UP000199758">
    <property type="component" value="Unassembled WGS sequence"/>
</dbReference>
<dbReference type="InterPro" id="IPR004370">
    <property type="entry name" value="4-OT-like_dom"/>
</dbReference>
<comment type="similarity">
    <text evidence="1">Belongs to the 4-oxalocrotonate tautomerase family.</text>
</comment>
<dbReference type="OrthoDB" id="8098375at2"/>
<dbReference type="Pfam" id="PF01361">
    <property type="entry name" value="Tautomerase"/>
    <property type="match status" value="1"/>
</dbReference>
<keyword evidence="5" id="KW-1185">Reference proteome</keyword>
<dbReference type="Gene3D" id="3.30.429.10">
    <property type="entry name" value="Macrophage Migration Inhibitory Factor"/>
    <property type="match status" value="1"/>
</dbReference>
<dbReference type="GO" id="GO:0016853">
    <property type="term" value="F:isomerase activity"/>
    <property type="evidence" value="ECO:0007669"/>
    <property type="project" value="UniProtKB-KW"/>
</dbReference>
<dbReference type="AlphaFoldDB" id="A0A1M5RUD4"/>
<gene>
    <name evidence="4" type="ORF">SAMN04488068_3212</name>
</gene>
<evidence type="ECO:0000313" key="5">
    <source>
        <dbReference type="Proteomes" id="UP000199758"/>
    </source>
</evidence>
<evidence type="ECO:0000256" key="2">
    <source>
        <dbReference type="ARBA" id="ARBA00023235"/>
    </source>
</evidence>
<dbReference type="EMBL" id="FQWZ01000008">
    <property type="protein sequence ID" value="SHH29915.1"/>
    <property type="molecule type" value="Genomic_DNA"/>
</dbReference>
<sequence length="66" mass="7241">MPIIRVEMLEGRSLEQKRELAAALTRELSRICLCNSDSVTVVIDDVAKTNWASGGVLQADKLPSKN</sequence>
<feature type="domain" description="4-oxalocrotonate tautomerase-like" evidence="3">
    <location>
        <begin position="2"/>
        <end position="58"/>
    </location>
</feature>
<evidence type="ECO:0000256" key="1">
    <source>
        <dbReference type="ARBA" id="ARBA00006723"/>
    </source>
</evidence>
<organism evidence="4 5">
    <name type="scientific">Hydrocarboniphaga daqingensis</name>
    <dbReference type="NCBI Taxonomy" id="490188"/>
    <lineage>
        <taxon>Bacteria</taxon>
        <taxon>Pseudomonadati</taxon>
        <taxon>Pseudomonadota</taxon>
        <taxon>Gammaproteobacteria</taxon>
        <taxon>Nevskiales</taxon>
        <taxon>Nevskiaceae</taxon>
        <taxon>Hydrocarboniphaga</taxon>
    </lineage>
</organism>
<dbReference type="RefSeq" id="WP_072899246.1">
    <property type="nucleotide sequence ID" value="NZ_FQWZ01000008.1"/>
</dbReference>
<evidence type="ECO:0000259" key="3">
    <source>
        <dbReference type="Pfam" id="PF01361"/>
    </source>
</evidence>
<keyword evidence="2" id="KW-0413">Isomerase</keyword>
<dbReference type="InterPro" id="IPR014347">
    <property type="entry name" value="Tautomerase/MIF_sf"/>
</dbReference>
<dbReference type="PANTHER" id="PTHR35530">
    <property type="entry name" value="TAUTOMERASE-RELATED"/>
    <property type="match status" value="1"/>
</dbReference>